<name>A0A6G1LQN4_9HYME</name>
<evidence type="ECO:0000313" key="12">
    <source>
        <dbReference type="Proteomes" id="UP000479987"/>
    </source>
</evidence>
<dbReference type="GO" id="GO:0004984">
    <property type="term" value="F:olfactory receptor activity"/>
    <property type="evidence" value="ECO:0007669"/>
    <property type="project" value="InterPro"/>
</dbReference>
<feature type="transmembrane region" description="Helical" evidence="10">
    <location>
        <begin position="128"/>
        <end position="153"/>
    </location>
</feature>
<organism evidence="11 12">
    <name type="scientific">Nylanderia fulva</name>
    <dbReference type="NCBI Taxonomy" id="613905"/>
    <lineage>
        <taxon>Eukaryota</taxon>
        <taxon>Metazoa</taxon>
        <taxon>Ecdysozoa</taxon>
        <taxon>Arthropoda</taxon>
        <taxon>Hexapoda</taxon>
        <taxon>Insecta</taxon>
        <taxon>Pterygota</taxon>
        <taxon>Neoptera</taxon>
        <taxon>Endopterygota</taxon>
        <taxon>Hymenoptera</taxon>
        <taxon>Apocrita</taxon>
        <taxon>Aculeata</taxon>
        <taxon>Formicoidea</taxon>
        <taxon>Formicidae</taxon>
        <taxon>Formicinae</taxon>
        <taxon>Nylanderia</taxon>
    </lineage>
</organism>
<dbReference type="Pfam" id="PF02949">
    <property type="entry name" value="7tm_6"/>
    <property type="match status" value="1"/>
</dbReference>
<feature type="transmembrane region" description="Helical" evidence="10">
    <location>
        <begin position="65"/>
        <end position="84"/>
    </location>
</feature>
<evidence type="ECO:0000256" key="5">
    <source>
        <dbReference type="ARBA" id="ARBA00022725"/>
    </source>
</evidence>
<dbReference type="PANTHER" id="PTHR21137:SF35">
    <property type="entry name" value="ODORANT RECEPTOR 19A-RELATED"/>
    <property type="match status" value="1"/>
</dbReference>
<keyword evidence="4 10" id="KW-0812">Transmembrane</keyword>
<dbReference type="EMBL" id="SGBU01000251">
    <property type="protein sequence ID" value="KAF3054447.1"/>
    <property type="molecule type" value="Genomic_DNA"/>
</dbReference>
<keyword evidence="6 10" id="KW-1133">Transmembrane helix</keyword>
<evidence type="ECO:0000256" key="10">
    <source>
        <dbReference type="RuleBase" id="RU351113"/>
    </source>
</evidence>
<evidence type="ECO:0000256" key="9">
    <source>
        <dbReference type="ARBA" id="ARBA00023224"/>
    </source>
</evidence>
<evidence type="ECO:0000256" key="6">
    <source>
        <dbReference type="ARBA" id="ARBA00022989"/>
    </source>
</evidence>
<evidence type="ECO:0000256" key="8">
    <source>
        <dbReference type="ARBA" id="ARBA00023170"/>
    </source>
</evidence>
<evidence type="ECO:0000313" key="11">
    <source>
        <dbReference type="EMBL" id="KAF3054447.1"/>
    </source>
</evidence>
<keyword evidence="7 10" id="KW-0472">Membrane</keyword>
<comment type="caution">
    <text evidence="10">Lacks conserved residue(s) required for the propagation of feature annotation.</text>
</comment>
<protein>
    <recommendedName>
        <fullName evidence="10">Odorant receptor</fullName>
    </recommendedName>
</protein>
<feature type="transmembrane region" description="Helical" evidence="10">
    <location>
        <begin position="173"/>
        <end position="192"/>
    </location>
</feature>
<comment type="caution">
    <text evidence="11">The sequence shown here is derived from an EMBL/GenBank/DDBJ whole genome shotgun (WGS) entry which is preliminary data.</text>
</comment>
<keyword evidence="5 10" id="KW-0552">Olfaction</keyword>
<keyword evidence="3 10" id="KW-0716">Sensory transduction</keyword>
<reference evidence="11 12" key="1">
    <citation type="submission" date="2019-08" db="EMBL/GenBank/DDBJ databases">
        <title>High quality draft denovo assembly of Nylanderia fulva.</title>
        <authorList>
            <person name="Vargo E.L."/>
            <person name="Tarone A.M."/>
            <person name="Konganti K.R."/>
        </authorList>
    </citation>
    <scope>NUCLEOTIDE SEQUENCE [LARGE SCALE GENOMIC DNA]</scope>
    <source>
        <strain evidence="11">TAMU-Nful-2015</strain>
        <tissue evidence="11">Whole body</tissue>
    </source>
</reference>
<accession>A0A6G1LQN4</accession>
<keyword evidence="8 10" id="KW-0675">Receptor</keyword>
<dbReference type="PANTHER" id="PTHR21137">
    <property type="entry name" value="ODORANT RECEPTOR"/>
    <property type="match status" value="1"/>
</dbReference>
<keyword evidence="2" id="KW-1003">Cell membrane</keyword>
<comment type="subcellular location">
    <subcellularLocation>
        <location evidence="1 10">Cell membrane</location>
        <topology evidence="1 10">Multi-pass membrane protein</topology>
    </subcellularLocation>
</comment>
<evidence type="ECO:0000256" key="1">
    <source>
        <dbReference type="ARBA" id="ARBA00004651"/>
    </source>
</evidence>
<dbReference type="GO" id="GO:0005549">
    <property type="term" value="F:odorant binding"/>
    <property type="evidence" value="ECO:0007669"/>
    <property type="project" value="InterPro"/>
</dbReference>
<feature type="transmembrane region" description="Helical" evidence="10">
    <location>
        <begin position="300"/>
        <end position="317"/>
    </location>
</feature>
<dbReference type="GO" id="GO:0007165">
    <property type="term" value="P:signal transduction"/>
    <property type="evidence" value="ECO:0007669"/>
    <property type="project" value="UniProtKB-KW"/>
</dbReference>
<dbReference type="AlphaFoldDB" id="A0A6G1LQN4"/>
<evidence type="ECO:0000256" key="7">
    <source>
        <dbReference type="ARBA" id="ARBA00023136"/>
    </source>
</evidence>
<proteinExistence type="inferred from homology"/>
<sequence length="393" mass="45986">MVSSTIDYYEINKNLLRFVGQWPYQKPRERRFIFIFTMILVINAMVPQVAQFFVCENMECVYETIPPHMLAIMLLIKYFTLHLNKNQVKDLTDRLFINWNIIDNEEERKIMEKYAKTGKWYSKMYASYVYIGIVLFSFTGFMPRVLDFIIPLNTSRPLMLPYPAYYFVNEEKYFYYIFCHMLFSAEIGLSGIAAHDCLLFVYIEHACSLFAVNGFRFEHMLYKRNIEKTIIINHADEVYCKNVVFAIHAHREALEFALLLENTFTLSFGIQILMVTVGMSISLVQFSIQLPNNLAGAMRYLLFIGGQLFHLFCYSFEGQKLINHSSETCDKIYNGSWYKIPPSAQRLLLMVMRKSIEVTTLTAGKIYVFSLESFTTVLQTSMSYFTVLSSFSE</sequence>
<evidence type="ECO:0000256" key="3">
    <source>
        <dbReference type="ARBA" id="ARBA00022606"/>
    </source>
</evidence>
<keyword evidence="9 10" id="KW-0807">Transducer</keyword>
<dbReference type="InterPro" id="IPR004117">
    <property type="entry name" value="7tm6_olfct_rcpt"/>
</dbReference>
<feature type="transmembrane region" description="Helical" evidence="10">
    <location>
        <begin position="268"/>
        <end position="288"/>
    </location>
</feature>
<comment type="similarity">
    <text evidence="10">Belongs to the insect chemoreceptor superfamily. Heteromeric odorant receptor channel (TC 1.A.69) family.</text>
</comment>
<gene>
    <name evidence="11" type="primary">Or-220</name>
    <name evidence="11" type="synonym">Nful_v1.0-Or-220</name>
    <name evidence="11" type="ORF">NFUL_NFUL000198</name>
</gene>
<evidence type="ECO:0000256" key="2">
    <source>
        <dbReference type="ARBA" id="ARBA00022475"/>
    </source>
</evidence>
<evidence type="ECO:0000256" key="4">
    <source>
        <dbReference type="ARBA" id="ARBA00022692"/>
    </source>
</evidence>
<dbReference type="GO" id="GO:0005886">
    <property type="term" value="C:plasma membrane"/>
    <property type="evidence" value="ECO:0007669"/>
    <property type="project" value="UniProtKB-SubCell"/>
</dbReference>
<dbReference type="Proteomes" id="UP000479987">
    <property type="component" value="Unassembled WGS sequence"/>
</dbReference>
<keyword evidence="12" id="KW-1185">Reference proteome</keyword>
<feature type="transmembrane region" description="Helical" evidence="10">
    <location>
        <begin position="32"/>
        <end position="53"/>
    </location>
</feature>